<proteinExistence type="predicted"/>
<dbReference type="Proteomes" id="UP000319432">
    <property type="component" value="Chromosome"/>
</dbReference>
<keyword evidence="2" id="KW-1185">Reference proteome</keyword>
<organism evidence="1 2">
    <name type="scientific">Brevibacillus laterosporus</name>
    <name type="common">Bacillus laterosporus</name>
    <dbReference type="NCBI Taxonomy" id="1465"/>
    <lineage>
        <taxon>Bacteria</taxon>
        <taxon>Bacillati</taxon>
        <taxon>Bacillota</taxon>
        <taxon>Bacilli</taxon>
        <taxon>Bacillales</taxon>
        <taxon>Paenibacillaceae</taxon>
        <taxon>Brevibacillus</taxon>
    </lineage>
</organism>
<evidence type="ECO:0000313" key="1">
    <source>
        <dbReference type="EMBL" id="QDX94766.1"/>
    </source>
</evidence>
<gene>
    <name evidence="1" type="ORF">EEL30_22245</name>
</gene>
<sequence>MPFQFDYNDPILITWREGNELDPYVDRTEILKIINNRVVLTEIPAEFHRVQIPNYAELDQRKPDSKPIPLEDEFIVTYYNGIVTFHPSQEGKTVAVTYKGRGMIQYPACRIYSHNPNSDVVENLQHIIDTALIRIIEVEDSIDKALEAAKNANMAAEGAFFAANRANQATEMALSASDKAIKAGDNADEKADLAYKAAMTTRLIWLKPVDKYEDISLVYPNPEIGSTTMVLSTGSRYRYEGDGNWKEIDNYTRGSIPLVNEKIDGLMSSDDFNLMHDKLQNRSIHFVIPTIITDGVQKIITSIPFDCKIKSIKAICNKPSSASPTHIFIEKISGSDFGTHSEWEKITDLPIQFKTDHYSAFIPPLLISEIKKDDVLRLFVEADKFDPLQEGISIQIDVVL</sequence>
<dbReference type="OrthoDB" id="2587776at2"/>
<protein>
    <submittedName>
        <fullName evidence="1">Uncharacterized protein</fullName>
    </submittedName>
</protein>
<accession>A0A518VCN4</accession>
<evidence type="ECO:0000313" key="2">
    <source>
        <dbReference type="Proteomes" id="UP000319432"/>
    </source>
</evidence>
<dbReference type="AlphaFoldDB" id="A0A518VCN4"/>
<dbReference type="EMBL" id="CP033464">
    <property type="protein sequence ID" value="QDX94766.1"/>
    <property type="molecule type" value="Genomic_DNA"/>
</dbReference>
<name>A0A518VCN4_BRELA</name>
<reference evidence="1 2" key="1">
    <citation type="submission" date="2018-11" db="EMBL/GenBank/DDBJ databases">
        <title>Phylogenetic determinants of toxin gene distribution in genomes of Brevibacillus laterosporus.</title>
        <authorList>
            <person name="Glare T.R."/>
            <person name="Durrant A."/>
            <person name="Berry C."/>
            <person name="Palma L."/>
            <person name="Ormskirk M."/>
            <person name="Cox M.O."/>
        </authorList>
    </citation>
    <scope>NUCLEOTIDE SEQUENCE [LARGE SCALE GENOMIC DNA]</scope>
    <source>
        <strain evidence="1 2">1821L</strain>
    </source>
</reference>